<dbReference type="AlphaFoldDB" id="M0M9T6"/>
<feature type="transmembrane region" description="Helical" evidence="1">
    <location>
        <begin position="126"/>
        <end position="144"/>
    </location>
</feature>
<dbReference type="Proteomes" id="UP000011607">
    <property type="component" value="Unassembled WGS sequence"/>
</dbReference>
<dbReference type="Pfam" id="PF24460">
    <property type="entry name" value="DUF7575"/>
    <property type="match status" value="1"/>
</dbReference>
<feature type="transmembrane region" description="Helical" evidence="1">
    <location>
        <begin position="59"/>
        <end position="80"/>
    </location>
</feature>
<accession>M0M9T6</accession>
<reference evidence="3 4" key="1">
    <citation type="journal article" date="2014" name="PLoS Genet.">
        <title>Phylogenetically driven sequencing of extremely halophilic archaea reveals strategies for static and dynamic osmo-response.</title>
        <authorList>
            <person name="Becker E.A."/>
            <person name="Seitzer P.M."/>
            <person name="Tritt A."/>
            <person name="Larsen D."/>
            <person name="Krusor M."/>
            <person name="Yao A.I."/>
            <person name="Wu D."/>
            <person name="Madern D."/>
            <person name="Eisen J.A."/>
            <person name="Darling A.E."/>
            <person name="Facciotti M.T."/>
        </authorList>
    </citation>
    <scope>NUCLEOTIDE SEQUENCE [LARGE SCALE GENOMIC DNA]</scope>
    <source>
        <strain evidence="3 4">JCM 10879</strain>
    </source>
</reference>
<keyword evidence="1" id="KW-1133">Transmembrane helix</keyword>
<organism evidence="3 4">
    <name type="scientific">Halobiforma nitratireducens JCM 10879</name>
    <dbReference type="NCBI Taxonomy" id="1227454"/>
    <lineage>
        <taxon>Archaea</taxon>
        <taxon>Methanobacteriati</taxon>
        <taxon>Methanobacteriota</taxon>
        <taxon>Stenosarchaea group</taxon>
        <taxon>Halobacteria</taxon>
        <taxon>Halobacteriales</taxon>
        <taxon>Natrialbaceae</taxon>
        <taxon>Halobiforma</taxon>
    </lineage>
</organism>
<keyword evidence="1" id="KW-0472">Membrane</keyword>
<evidence type="ECO:0000256" key="1">
    <source>
        <dbReference type="SAM" id="Phobius"/>
    </source>
</evidence>
<dbReference type="InterPro" id="IPR055997">
    <property type="entry name" value="DUF7575"/>
</dbReference>
<sequence>MRLTYGSHVSDSSDDWYRLPEPRLDESGRNERGTDLATAARNRNVNPSPLLGWDTKMTWLRALAAGGLSILFPGAGHAVLRDWARALVFAGLYLSAIVIFLPTDQLLAAESITEGMEAATQETDTIGQFALSFIVLFAAIDATFRALGFPPDTTDATEGPTCPQCGKELDEDLEFCHWCTTRLEHPDDETEDEEEPVGTRSD</sequence>
<evidence type="ECO:0000259" key="2">
    <source>
        <dbReference type="Pfam" id="PF24460"/>
    </source>
</evidence>
<keyword evidence="4" id="KW-1185">Reference proteome</keyword>
<proteinExistence type="predicted"/>
<feature type="domain" description="DUF7575" evidence="2">
    <location>
        <begin position="158"/>
        <end position="184"/>
    </location>
</feature>
<comment type="caution">
    <text evidence="3">The sequence shown here is derived from an EMBL/GenBank/DDBJ whole genome shotgun (WGS) entry which is preliminary data.</text>
</comment>
<dbReference type="PATRIC" id="fig|1227454.3.peg.1287"/>
<evidence type="ECO:0000313" key="4">
    <source>
        <dbReference type="Proteomes" id="UP000011607"/>
    </source>
</evidence>
<keyword evidence="1" id="KW-0812">Transmembrane</keyword>
<feature type="transmembrane region" description="Helical" evidence="1">
    <location>
        <begin position="87"/>
        <end position="106"/>
    </location>
</feature>
<gene>
    <name evidence="3" type="ORF">C446_06420</name>
</gene>
<name>M0M9T6_9EURY</name>
<dbReference type="eggNOG" id="arCOG03295">
    <property type="taxonomic scope" value="Archaea"/>
</dbReference>
<evidence type="ECO:0000313" key="3">
    <source>
        <dbReference type="EMBL" id="EMA41170.1"/>
    </source>
</evidence>
<protein>
    <recommendedName>
        <fullName evidence="2">DUF7575 domain-containing protein</fullName>
    </recommendedName>
</protein>
<dbReference type="EMBL" id="AOMA01000067">
    <property type="protein sequence ID" value="EMA41170.1"/>
    <property type="molecule type" value="Genomic_DNA"/>
</dbReference>